<dbReference type="PANTHER" id="PTHR30578:SF0">
    <property type="entry name" value="ION-TRANSLOCATING OXIDOREDUCTASE COMPLEX SUBUNIT D"/>
    <property type="match status" value="1"/>
</dbReference>
<organism evidence="11 12">
    <name type="scientific">Methylophaga thiooxydans DMS010</name>
    <dbReference type="NCBI Taxonomy" id="637616"/>
    <lineage>
        <taxon>Bacteria</taxon>
        <taxon>Pseudomonadati</taxon>
        <taxon>Pseudomonadota</taxon>
        <taxon>Gammaproteobacteria</taxon>
        <taxon>Thiotrichales</taxon>
        <taxon>Piscirickettsiaceae</taxon>
        <taxon>Methylophaga</taxon>
    </lineage>
</organism>
<keyword evidence="1 10" id="KW-0813">Transport</keyword>
<evidence type="ECO:0000256" key="8">
    <source>
        <dbReference type="ARBA" id="ARBA00022989"/>
    </source>
</evidence>
<dbReference type="HOGENOM" id="CLU_042020_0_0_6"/>
<dbReference type="GO" id="GO:0022900">
    <property type="term" value="P:electron transport chain"/>
    <property type="evidence" value="ECO:0007669"/>
    <property type="project" value="UniProtKB-UniRule"/>
</dbReference>
<protein>
    <recommendedName>
        <fullName evidence="10">Ion-translocating oxidoreductase complex subunit D</fullName>
        <ecNumber evidence="10">7.-.-.-</ecNumber>
    </recommendedName>
    <alternativeName>
        <fullName evidence="10">Rnf electron transport complex subunit D</fullName>
    </alternativeName>
</protein>
<dbReference type="GO" id="GO:0055085">
    <property type="term" value="P:transmembrane transport"/>
    <property type="evidence" value="ECO:0007669"/>
    <property type="project" value="InterPro"/>
</dbReference>
<dbReference type="NCBIfam" id="NF002011">
    <property type="entry name" value="PRK00816.1"/>
    <property type="match status" value="1"/>
</dbReference>
<comment type="function">
    <text evidence="10">Part of a membrane-bound complex that couples electron transfer with translocation of ions across the membrane.</text>
</comment>
<dbReference type="Pfam" id="PF03116">
    <property type="entry name" value="NQR2_RnfD_RnfE"/>
    <property type="match status" value="1"/>
</dbReference>
<evidence type="ECO:0000256" key="6">
    <source>
        <dbReference type="ARBA" id="ARBA00022967"/>
    </source>
</evidence>
<evidence type="ECO:0000256" key="1">
    <source>
        <dbReference type="ARBA" id="ARBA00022448"/>
    </source>
</evidence>
<dbReference type="EC" id="7.-.-.-" evidence="10"/>
<comment type="cofactor">
    <cofactor evidence="10">
        <name>FMN</name>
        <dbReference type="ChEBI" id="CHEBI:58210"/>
    </cofactor>
</comment>
<evidence type="ECO:0000256" key="10">
    <source>
        <dbReference type="HAMAP-Rule" id="MF_00462"/>
    </source>
</evidence>
<keyword evidence="4 10" id="KW-0288">FMN</keyword>
<evidence type="ECO:0000256" key="9">
    <source>
        <dbReference type="ARBA" id="ARBA00023136"/>
    </source>
</evidence>
<gene>
    <name evidence="10" type="primary">rnfD</name>
    <name evidence="11" type="ORF">MDMS009_1995</name>
</gene>
<keyword evidence="8 10" id="KW-1133">Transmembrane helix</keyword>
<feature type="transmembrane region" description="Helical" evidence="10">
    <location>
        <begin position="295"/>
        <end position="313"/>
    </location>
</feature>
<comment type="subcellular location">
    <subcellularLocation>
        <location evidence="10">Cell inner membrane</location>
        <topology evidence="10">Multi-pass membrane protein</topology>
    </subcellularLocation>
</comment>
<feature type="transmembrane region" description="Helical" evidence="10">
    <location>
        <begin position="271"/>
        <end position="289"/>
    </location>
</feature>
<evidence type="ECO:0000256" key="5">
    <source>
        <dbReference type="ARBA" id="ARBA00022692"/>
    </source>
</evidence>
<name>C0N7E0_9GAMM</name>
<keyword evidence="5 10" id="KW-0812">Transmembrane</keyword>
<feature type="transmembrane region" description="Helical" evidence="10">
    <location>
        <begin position="217"/>
        <end position="235"/>
    </location>
</feature>
<feature type="transmembrane region" description="Helical" evidence="10">
    <location>
        <begin position="241"/>
        <end position="259"/>
    </location>
</feature>
<feature type="transmembrane region" description="Helical" evidence="10">
    <location>
        <begin position="6"/>
        <end position="39"/>
    </location>
</feature>
<keyword evidence="10" id="KW-1003">Cell membrane</keyword>
<dbReference type="Proteomes" id="UP000004679">
    <property type="component" value="Unassembled WGS sequence"/>
</dbReference>
<comment type="subunit">
    <text evidence="10">The complex is composed of six subunits: RnfA, RnfB, RnfC, RnfD, RnfE and RnfG.</text>
</comment>
<feature type="transmembrane region" description="Helical" evidence="10">
    <location>
        <begin position="104"/>
        <end position="125"/>
    </location>
</feature>
<evidence type="ECO:0000256" key="2">
    <source>
        <dbReference type="ARBA" id="ARBA00022553"/>
    </source>
</evidence>
<dbReference type="GO" id="GO:0005886">
    <property type="term" value="C:plasma membrane"/>
    <property type="evidence" value="ECO:0007669"/>
    <property type="project" value="UniProtKB-SubCell"/>
</dbReference>
<reference evidence="11 12" key="1">
    <citation type="journal article" date="2011" name="J. Bacteriol.">
        <title>Draft genome sequence of the chemolithoheterotrophic, halophilic methylotroph Methylophaga thiooxydans DMS010.</title>
        <authorList>
            <person name="Boden R."/>
            <person name="Ferriera S."/>
            <person name="Johnson J."/>
            <person name="Kelly D.P."/>
            <person name="Murrell J.C."/>
            <person name="Schafer H."/>
        </authorList>
    </citation>
    <scope>NUCLEOTIDE SEQUENCE [LARGE SCALE GENOMIC DNA]</scope>
    <source>
        <strain evidence="11 12">DMS010</strain>
    </source>
</reference>
<keyword evidence="10" id="KW-0997">Cell inner membrane</keyword>
<feature type="transmembrane region" description="Helical" evidence="10">
    <location>
        <begin position="182"/>
        <end position="205"/>
    </location>
</feature>
<feature type="modified residue" description="FMN phosphoryl threonine" evidence="10">
    <location>
        <position position="159"/>
    </location>
</feature>
<keyword evidence="7 10" id="KW-0249">Electron transport</keyword>
<dbReference type="InterPro" id="IPR011303">
    <property type="entry name" value="RnfD_bac"/>
</dbReference>
<evidence type="ECO:0000313" key="11">
    <source>
        <dbReference type="EMBL" id="EEF79408.1"/>
    </source>
</evidence>
<feature type="transmembrane region" description="Helical" evidence="10">
    <location>
        <begin position="74"/>
        <end position="92"/>
    </location>
</feature>
<evidence type="ECO:0000313" key="12">
    <source>
        <dbReference type="Proteomes" id="UP000004679"/>
    </source>
</evidence>
<evidence type="ECO:0000256" key="3">
    <source>
        <dbReference type="ARBA" id="ARBA00022630"/>
    </source>
</evidence>
<keyword evidence="9 10" id="KW-0472">Membrane</keyword>
<evidence type="ECO:0000256" key="4">
    <source>
        <dbReference type="ARBA" id="ARBA00022643"/>
    </source>
</evidence>
<sequence length="322" mass="34753">MQVLLAMIPAVFAMVYFFGPAVLINITLALAVALASEAVMLKIRKRPVKPFITDGSAAVTAILLAVAIPPLAPWWLTTIGVMFAIVFAKHLYGGLGYNPFNPAMVGYVLLLVSFPLEMTTWLPVISLSENPVDFMSAFQLIFHGETSSGLAMDTVSGATPLDAMKTQIGQQILPEYIVNQNLFGIFGGLGWEWINVWFAVGGLYLIYRRVINWHVPLAMLATIFVFSSITAIFAPETTGSPLFHLVSGGTMIGAFFIATDPVSGSTTVKGRIVFGAGVGALTYIIRIWGGYPDGVAFAVLLMNMAVPLIDYYTQPKVYGAVK</sequence>
<dbReference type="EMBL" id="GG657899">
    <property type="protein sequence ID" value="EEF79408.1"/>
    <property type="molecule type" value="Genomic_DNA"/>
</dbReference>
<keyword evidence="12" id="KW-1185">Reference proteome</keyword>
<proteinExistence type="inferred from homology"/>
<feature type="transmembrane region" description="Helical" evidence="10">
    <location>
        <begin position="51"/>
        <end position="68"/>
    </location>
</feature>
<keyword evidence="6 10" id="KW-1278">Translocase</keyword>
<keyword evidence="3 10" id="KW-0285">Flavoprotein</keyword>
<accession>C0N7E0</accession>
<comment type="similarity">
    <text evidence="10">Belongs to the NqrB/RnfD family.</text>
</comment>
<dbReference type="AlphaFoldDB" id="C0N7E0"/>
<dbReference type="NCBIfam" id="TIGR01946">
    <property type="entry name" value="rnfD"/>
    <property type="match status" value="1"/>
</dbReference>
<dbReference type="PANTHER" id="PTHR30578">
    <property type="entry name" value="ELECTRON TRANSPORT COMPLEX PROTEIN RNFD"/>
    <property type="match status" value="1"/>
</dbReference>
<keyword evidence="2 10" id="KW-0597">Phosphoprotein</keyword>
<dbReference type="InterPro" id="IPR004338">
    <property type="entry name" value="NqrB/RnfD"/>
</dbReference>
<dbReference type="HAMAP" id="MF_00462">
    <property type="entry name" value="RsxD_RnfD"/>
    <property type="match status" value="1"/>
</dbReference>
<evidence type="ECO:0000256" key="7">
    <source>
        <dbReference type="ARBA" id="ARBA00022982"/>
    </source>
</evidence>